<dbReference type="Gene3D" id="1.10.10.10">
    <property type="entry name" value="Winged helix-like DNA-binding domain superfamily/Winged helix DNA-binding domain"/>
    <property type="match status" value="1"/>
</dbReference>
<reference evidence="5 6" key="1">
    <citation type="submission" date="2019-06" db="EMBL/GenBank/DDBJ databases">
        <title>Description of Kitasatospora acidophila sp. nov. isolated from pine grove soil, and reclassification of Streptomyces novaecaesareae to Kitasatospora novaeceasareae comb. nov.</title>
        <authorList>
            <person name="Kim M.J."/>
        </authorList>
    </citation>
    <scope>NUCLEOTIDE SEQUENCE [LARGE SCALE GENOMIC DNA]</scope>
    <source>
        <strain evidence="5 6">MMS16-CNU292</strain>
    </source>
</reference>
<keyword evidence="2" id="KW-0238">DNA-binding</keyword>
<sequence length="148" mass="15771">MPVSERLGIDIRHAEQELMAAKRAAVDPAGLTVPQYATLFVLAENSGISGAALARACNVTPQAMAVVLKNLTDRGLVERAPHRWHGNVLETRLTEAGRTALELADARASAIEQAIADELTAAEREQLRALLGRCTAAIQRAAGEQRPG</sequence>
<comment type="caution">
    <text evidence="5">The sequence shown here is derived from an EMBL/GenBank/DDBJ whole genome shotgun (WGS) entry which is preliminary data.</text>
</comment>
<dbReference type="InterPro" id="IPR000835">
    <property type="entry name" value="HTH_MarR-typ"/>
</dbReference>
<keyword evidence="6" id="KW-1185">Reference proteome</keyword>
<dbReference type="AlphaFoldDB" id="A0A540WGH9"/>
<evidence type="ECO:0000256" key="2">
    <source>
        <dbReference type="ARBA" id="ARBA00023125"/>
    </source>
</evidence>
<dbReference type="SMART" id="SM00347">
    <property type="entry name" value="HTH_MARR"/>
    <property type="match status" value="1"/>
</dbReference>
<keyword evidence="3" id="KW-0804">Transcription</keyword>
<dbReference type="PANTHER" id="PTHR42756:SF1">
    <property type="entry name" value="TRANSCRIPTIONAL REPRESSOR OF EMRAB OPERON"/>
    <property type="match status" value="1"/>
</dbReference>
<gene>
    <name evidence="5" type="ORF">E6W39_00525</name>
</gene>
<evidence type="ECO:0000259" key="4">
    <source>
        <dbReference type="PROSITE" id="PS50995"/>
    </source>
</evidence>
<dbReference type="InterPro" id="IPR036390">
    <property type="entry name" value="WH_DNA-bd_sf"/>
</dbReference>
<dbReference type="GO" id="GO:0003700">
    <property type="term" value="F:DNA-binding transcription factor activity"/>
    <property type="evidence" value="ECO:0007669"/>
    <property type="project" value="InterPro"/>
</dbReference>
<name>A0A540WGH9_9ACTN</name>
<dbReference type="InterPro" id="IPR036388">
    <property type="entry name" value="WH-like_DNA-bd_sf"/>
</dbReference>
<evidence type="ECO:0000256" key="3">
    <source>
        <dbReference type="ARBA" id="ARBA00023163"/>
    </source>
</evidence>
<keyword evidence="1" id="KW-0805">Transcription regulation</keyword>
<protein>
    <submittedName>
        <fullName evidence="5">MarR family transcriptional regulator</fullName>
    </submittedName>
</protein>
<feature type="domain" description="HTH marR-type" evidence="4">
    <location>
        <begin position="4"/>
        <end position="136"/>
    </location>
</feature>
<dbReference type="Pfam" id="PF12802">
    <property type="entry name" value="MarR_2"/>
    <property type="match status" value="1"/>
</dbReference>
<dbReference type="PROSITE" id="PS50995">
    <property type="entry name" value="HTH_MARR_2"/>
    <property type="match status" value="1"/>
</dbReference>
<dbReference type="Proteomes" id="UP000319103">
    <property type="component" value="Unassembled WGS sequence"/>
</dbReference>
<evidence type="ECO:0000256" key="1">
    <source>
        <dbReference type="ARBA" id="ARBA00023015"/>
    </source>
</evidence>
<evidence type="ECO:0000313" key="5">
    <source>
        <dbReference type="EMBL" id="TQF08123.1"/>
    </source>
</evidence>
<accession>A0A540WGH9</accession>
<organism evidence="5 6">
    <name type="scientific">Kitasatospora acidiphila</name>
    <dbReference type="NCBI Taxonomy" id="2567942"/>
    <lineage>
        <taxon>Bacteria</taxon>
        <taxon>Bacillati</taxon>
        <taxon>Actinomycetota</taxon>
        <taxon>Actinomycetes</taxon>
        <taxon>Kitasatosporales</taxon>
        <taxon>Streptomycetaceae</taxon>
        <taxon>Kitasatospora</taxon>
    </lineage>
</organism>
<dbReference type="GO" id="GO:0003677">
    <property type="term" value="F:DNA binding"/>
    <property type="evidence" value="ECO:0007669"/>
    <property type="project" value="UniProtKB-KW"/>
</dbReference>
<dbReference type="EMBL" id="VIGB01000001">
    <property type="protein sequence ID" value="TQF08123.1"/>
    <property type="molecule type" value="Genomic_DNA"/>
</dbReference>
<dbReference type="OrthoDB" id="3177763at2"/>
<evidence type="ECO:0000313" key="6">
    <source>
        <dbReference type="Proteomes" id="UP000319103"/>
    </source>
</evidence>
<dbReference type="PANTHER" id="PTHR42756">
    <property type="entry name" value="TRANSCRIPTIONAL REGULATOR, MARR"/>
    <property type="match status" value="1"/>
</dbReference>
<proteinExistence type="predicted"/>
<dbReference type="SUPFAM" id="SSF46785">
    <property type="entry name" value="Winged helix' DNA-binding domain"/>
    <property type="match status" value="1"/>
</dbReference>